<keyword evidence="1 6" id="KW-0479">Metal-binding</keyword>
<dbReference type="GO" id="GO:0008198">
    <property type="term" value="F:ferrous iron binding"/>
    <property type="evidence" value="ECO:0007669"/>
    <property type="project" value="TreeGrafter"/>
</dbReference>
<sequence length="205" mass="21570">MIQPLTIIPGLDLWPGLLTPTAQSALVATVLAAAEAAPFDHYETASGQAMSVGMTSLGALGWVSDRTGYRYAGQHPATGRPWPAMPGVLLDLWAQLGDPEVPADACLVNLYRGTARMGLHQDRDEADPRFPVLSISLGDTAVFRFGGTARKDPTRSLKLASGDVLRLSGPARMAFHGVDRVIAGSSSLVPGGGRINLTLRRAGAE</sequence>
<dbReference type="EMBL" id="CP013002">
    <property type="protein sequence ID" value="ALL11881.1"/>
    <property type="molecule type" value="Genomic_DNA"/>
</dbReference>
<keyword evidence="2 8" id="KW-0223">Dioxygenase</keyword>
<feature type="binding site" evidence="5">
    <location>
        <begin position="69"/>
        <end position="71"/>
    </location>
    <ligand>
        <name>substrate</name>
    </ligand>
</feature>
<feature type="binding site" evidence="5">
    <location>
        <position position="150"/>
    </location>
    <ligand>
        <name>substrate</name>
    </ligand>
</feature>
<keyword evidence="3" id="KW-0560">Oxidoreductase</keyword>
<feature type="binding site" evidence="6">
    <location>
        <position position="176"/>
    </location>
    <ligand>
        <name>Fe cation</name>
        <dbReference type="ChEBI" id="CHEBI:24875"/>
        <note>catalytic</note>
    </ligand>
</feature>
<feature type="binding site" evidence="5">
    <location>
        <position position="62"/>
    </location>
    <ligand>
        <name>substrate</name>
    </ligand>
</feature>
<dbReference type="AlphaFoldDB" id="A0A0P0NW30"/>
<dbReference type="KEGG" id="chq:AQ619_00015"/>
<dbReference type="InterPro" id="IPR004574">
    <property type="entry name" value="Alkb"/>
</dbReference>
<keyword evidence="9" id="KW-1185">Reference proteome</keyword>
<dbReference type="STRING" id="69395.AQ619_00015"/>
<feature type="domain" description="Fe2OG dioxygenase" evidence="7">
    <location>
        <begin position="102"/>
        <end position="203"/>
    </location>
</feature>
<dbReference type="InterPro" id="IPR005123">
    <property type="entry name" value="Oxoglu/Fe-dep_dioxygenase_dom"/>
</dbReference>
<gene>
    <name evidence="8" type="ORF">AQ619_00015</name>
</gene>
<dbReference type="GO" id="GO:0035515">
    <property type="term" value="F:oxidative RNA demethylase activity"/>
    <property type="evidence" value="ECO:0007669"/>
    <property type="project" value="TreeGrafter"/>
</dbReference>
<dbReference type="Proteomes" id="UP000056905">
    <property type="component" value="Chromosome"/>
</dbReference>
<dbReference type="PANTHER" id="PTHR16557">
    <property type="entry name" value="ALKYLATED DNA REPAIR PROTEIN ALKB-RELATED"/>
    <property type="match status" value="1"/>
</dbReference>
<evidence type="ECO:0000256" key="2">
    <source>
        <dbReference type="ARBA" id="ARBA00022964"/>
    </source>
</evidence>
<evidence type="ECO:0000256" key="5">
    <source>
        <dbReference type="PIRSR" id="PIRSR604574-1"/>
    </source>
</evidence>
<dbReference type="PROSITE" id="PS51471">
    <property type="entry name" value="FE2OG_OXY"/>
    <property type="match status" value="1"/>
</dbReference>
<feature type="binding site" evidence="6">
    <location>
        <position position="122"/>
    </location>
    <ligand>
        <name>Fe cation</name>
        <dbReference type="ChEBI" id="CHEBI:24875"/>
        <note>catalytic</note>
    </ligand>
</feature>
<organism evidence="8 9">
    <name type="scientific">Caulobacter henricii</name>
    <dbReference type="NCBI Taxonomy" id="69395"/>
    <lineage>
        <taxon>Bacteria</taxon>
        <taxon>Pseudomonadati</taxon>
        <taxon>Pseudomonadota</taxon>
        <taxon>Alphaproteobacteria</taxon>
        <taxon>Caulobacterales</taxon>
        <taxon>Caulobacteraceae</taxon>
        <taxon>Caulobacter</taxon>
    </lineage>
</organism>
<feature type="binding site" evidence="6">
    <location>
        <position position="120"/>
    </location>
    <ligand>
        <name>Fe cation</name>
        <dbReference type="ChEBI" id="CHEBI:24875"/>
        <note>catalytic</note>
    </ligand>
</feature>
<feature type="binding site" evidence="5">
    <location>
        <position position="124"/>
    </location>
    <ligand>
        <name>substrate</name>
    </ligand>
</feature>
<dbReference type="SUPFAM" id="SSF51197">
    <property type="entry name" value="Clavaminate synthase-like"/>
    <property type="match status" value="1"/>
</dbReference>
<comment type="cofactor">
    <cofactor evidence="6">
        <name>Fe(2+)</name>
        <dbReference type="ChEBI" id="CHEBI:29033"/>
    </cofactor>
    <text evidence="6">Binds 1 Fe(2+) ion per subunit.</text>
</comment>
<dbReference type="InterPro" id="IPR037151">
    <property type="entry name" value="AlkB-like_sf"/>
</dbReference>
<feature type="binding site" evidence="5">
    <location>
        <begin position="109"/>
        <end position="111"/>
    </location>
    <ligand>
        <name>2-oxoglutarate</name>
        <dbReference type="ChEBI" id="CHEBI:16810"/>
    </ligand>
</feature>
<reference evidence="8 9" key="1">
    <citation type="submission" date="2015-10" db="EMBL/GenBank/DDBJ databases">
        <title>Conservation of the essential genome among Caulobacter and Brevundimonas species.</title>
        <authorList>
            <person name="Scott D."/>
            <person name="Ely B."/>
        </authorList>
    </citation>
    <scope>NUCLEOTIDE SEQUENCE [LARGE SCALE GENOMIC DNA]</scope>
    <source>
        <strain evidence="8 9">CB4</strain>
    </source>
</reference>
<dbReference type="Pfam" id="PF13532">
    <property type="entry name" value="2OG-FeII_Oxy_2"/>
    <property type="match status" value="1"/>
</dbReference>
<evidence type="ECO:0000313" key="8">
    <source>
        <dbReference type="EMBL" id="ALL11881.1"/>
    </source>
</evidence>
<proteinExistence type="predicted"/>
<evidence type="ECO:0000256" key="6">
    <source>
        <dbReference type="PIRSR" id="PIRSR604574-2"/>
    </source>
</evidence>
<dbReference type="GO" id="GO:0035513">
    <property type="term" value="P:oxidative RNA demethylation"/>
    <property type="evidence" value="ECO:0007669"/>
    <property type="project" value="TreeGrafter"/>
</dbReference>
<keyword evidence="4 6" id="KW-0408">Iron</keyword>
<protein>
    <submittedName>
        <fullName evidence="8">Alkylated DNA repair dioxygenase</fullName>
    </submittedName>
</protein>
<dbReference type="RefSeq" id="WP_062142483.1">
    <property type="nucleotide sequence ID" value="NZ_CP013002.1"/>
</dbReference>
<evidence type="ECO:0000259" key="7">
    <source>
        <dbReference type="PROSITE" id="PS51471"/>
    </source>
</evidence>
<dbReference type="Gene3D" id="2.60.120.590">
    <property type="entry name" value="Alpha-ketoglutarate-dependent dioxygenase AlkB-like"/>
    <property type="match status" value="1"/>
</dbReference>
<evidence type="ECO:0000256" key="4">
    <source>
        <dbReference type="ARBA" id="ARBA00023004"/>
    </source>
</evidence>
<evidence type="ECO:0000256" key="3">
    <source>
        <dbReference type="ARBA" id="ARBA00023002"/>
    </source>
</evidence>
<accession>A0A0P0NW30</accession>
<dbReference type="PANTHER" id="PTHR16557:SF2">
    <property type="entry name" value="NUCLEIC ACID DIOXYGENASE ALKBH1"/>
    <property type="match status" value="1"/>
</dbReference>
<dbReference type="InterPro" id="IPR027450">
    <property type="entry name" value="AlkB-like"/>
</dbReference>
<evidence type="ECO:0000313" key="9">
    <source>
        <dbReference type="Proteomes" id="UP000056905"/>
    </source>
</evidence>
<dbReference type="OrthoDB" id="9796932at2"/>
<dbReference type="GO" id="GO:0035516">
    <property type="term" value="F:broad specificity oxidative DNA demethylase activity"/>
    <property type="evidence" value="ECO:0007669"/>
    <property type="project" value="TreeGrafter"/>
</dbReference>
<feature type="binding site" evidence="5">
    <location>
        <begin position="194"/>
        <end position="200"/>
    </location>
    <ligand>
        <name>2-oxoglutarate</name>
        <dbReference type="ChEBI" id="CHEBI:16810"/>
    </ligand>
</feature>
<evidence type="ECO:0000256" key="1">
    <source>
        <dbReference type="ARBA" id="ARBA00022723"/>
    </source>
</evidence>
<name>A0A0P0NW30_9CAUL</name>
<dbReference type="GO" id="GO:0005737">
    <property type="term" value="C:cytoplasm"/>
    <property type="evidence" value="ECO:0007669"/>
    <property type="project" value="TreeGrafter"/>
</dbReference>